<protein>
    <submittedName>
        <fullName evidence="1">Uncharacterized protein</fullName>
    </submittedName>
</protein>
<reference evidence="1" key="2">
    <citation type="submission" date="2023-05" db="EMBL/GenBank/DDBJ databases">
        <authorList>
            <consortium name="Lawrence Berkeley National Laboratory"/>
            <person name="Steindorff A."/>
            <person name="Hensen N."/>
            <person name="Bonometti L."/>
            <person name="Westerberg I."/>
            <person name="Brannstrom I.O."/>
            <person name="Guillou S."/>
            <person name="Cros-Aarteil S."/>
            <person name="Calhoun S."/>
            <person name="Haridas S."/>
            <person name="Kuo A."/>
            <person name="Mondo S."/>
            <person name="Pangilinan J."/>
            <person name="Riley R."/>
            <person name="Labutti K."/>
            <person name="Andreopoulos B."/>
            <person name="Lipzen A."/>
            <person name="Chen C."/>
            <person name="Yanf M."/>
            <person name="Daum C."/>
            <person name="Ng V."/>
            <person name="Clum A."/>
            <person name="Ohm R."/>
            <person name="Martin F."/>
            <person name="Silar P."/>
            <person name="Natvig D."/>
            <person name="Lalanne C."/>
            <person name="Gautier V."/>
            <person name="Ament-Velasquez S.L."/>
            <person name="Kruys A."/>
            <person name="Hutchinson M.I."/>
            <person name="Powell A.J."/>
            <person name="Barry K."/>
            <person name="Miller A.N."/>
            <person name="Grigoriev I.V."/>
            <person name="Debuchy R."/>
            <person name="Gladieux P."/>
            <person name="Thoren M.H."/>
            <person name="Johannesson H."/>
        </authorList>
    </citation>
    <scope>NUCLEOTIDE SEQUENCE</scope>
    <source>
        <strain evidence="1">CBS 757.83</strain>
    </source>
</reference>
<organism evidence="1 2">
    <name type="scientific">Parathielavia hyrcaniae</name>
    <dbReference type="NCBI Taxonomy" id="113614"/>
    <lineage>
        <taxon>Eukaryota</taxon>
        <taxon>Fungi</taxon>
        <taxon>Dikarya</taxon>
        <taxon>Ascomycota</taxon>
        <taxon>Pezizomycotina</taxon>
        <taxon>Sordariomycetes</taxon>
        <taxon>Sordariomycetidae</taxon>
        <taxon>Sordariales</taxon>
        <taxon>Chaetomiaceae</taxon>
        <taxon>Parathielavia</taxon>
    </lineage>
</organism>
<sequence length="101" mass="11303">MRGWCTDTFRMIILICDEGIVSDTYGGAFVESSPDYGCVRWWIGTSAQAQAQAAMFRFSGNSDNGTPITDAETQRVINEYLDQMEPQLPKLVRPHNGLKLL</sequence>
<dbReference type="AlphaFoldDB" id="A0AAN6T5U9"/>
<evidence type="ECO:0000313" key="2">
    <source>
        <dbReference type="Proteomes" id="UP001305647"/>
    </source>
</evidence>
<accession>A0AAN6T5U9</accession>
<dbReference type="EMBL" id="MU863625">
    <property type="protein sequence ID" value="KAK4105356.1"/>
    <property type="molecule type" value="Genomic_DNA"/>
</dbReference>
<name>A0AAN6T5U9_9PEZI</name>
<gene>
    <name evidence="1" type="ORF">N658DRAFT_116548</name>
</gene>
<dbReference type="Proteomes" id="UP001305647">
    <property type="component" value="Unassembled WGS sequence"/>
</dbReference>
<proteinExistence type="predicted"/>
<keyword evidence="2" id="KW-1185">Reference proteome</keyword>
<reference evidence="1" key="1">
    <citation type="journal article" date="2023" name="Mol. Phylogenet. Evol.">
        <title>Genome-scale phylogeny and comparative genomics of the fungal order Sordariales.</title>
        <authorList>
            <person name="Hensen N."/>
            <person name="Bonometti L."/>
            <person name="Westerberg I."/>
            <person name="Brannstrom I.O."/>
            <person name="Guillou S."/>
            <person name="Cros-Aarteil S."/>
            <person name="Calhoun S."/>
            <person name="Haridas S."/>
            <person name="Kuo A."/>
            <person name="Mondo S."/>
            <person name="Pangilinan J."/>
            <person name="Riley R."/>
            <person name="LaButti K."/>
            <person name="Andreopoulos B."/>
            <person name="Lipzen A."/>
            <person name="Chen C."/>
            <person name="Yan M."/>
            <person name="Daum C."/>
            <person name="Ng V."/>
            <person name="Clum A."/>
            <person name="Steindorff A."/>
            <person name="Ohm R.A."/>
            <person name="Martin F."/>
            <person name="Silar P."/>
            <person name="Natvig D.O."/>
            <person name="Lalanne C."/>
            <person name="Gautier V."/>
            <person name="Ament-Velasquez S.L."/>
            <person name="Kruys A."/>
            <person name="Hutchinson M.I."/>
            <person name="Powell A.J."/>
            <person name="Barry K."/>
            <person name="Miller A.N."/>
            <person name="Grigoriev I.V."/>
            <person name="Debuchy R."/>
            <person name="Gladieux P."/>
            <person name="Hiltunen Thoren M."/>
            <person name="Johannesson H."/>
        </authorList>
    </citation>
    <scope>NUCLEOTIDE SEQUENCE</scope>
    <source>
        <strain evidence="1">CBS 757.83</strain>
    </source>
</reference>
<comment type="caution">
    <text evidence="1">The sequence shown here is derived from an EMBL/GenBank/DDBJ whole genome shotgun (WGS) entry which is preliminary data.</text>
</comment>
<evidence type="ECO:0000313" key="1">
    <source>
        <dbReference type="EMBL" id="KAK4105356.1"/>
    </source>
</evidence>